<sequence>MSLSGFEDPLVDQILEAVDAEMASQKKPKVLLFDIGGVCVVSPFQAILDYELSLGAPPGWINYSISKSAPSGFWHRLERGEIPLDQAFFDGFNKDLHNSARWKAFSQREQARNPNTPRELPPLPTLDGECLFNKMMSSSHAPDPWMYPALQTLKQGGQYILGALSNTIIFPPGHKLHSTNFFNDSLRQLFDVFISSAHAGIRKPDPKMYRLAVATLDRFARERAESERGRRLGWDAGIQAHDILFLDDIGENLREARAQGFETIKVRLGKTYEAVEKLEQVTGLKLEGQHPKKPDSPRLAGPKARI</sequence>
<dbReference type="InterPro" id="IPR023198">
    <property type="entry name" value="PGP-like_dom2"/>
</dbReference>
<name>A0A9P8SM15_9HYPO</name>
<dbReference type="Gene3D" id="1.10.150.240">
    <property type="entry name" value="Putative phosphatase, domain 2"/>
    <property type="match status" value="1"/>
</dbReference>
<evidence type="ECO:0000313" key="3">
    <source>
        <dbReference type="Proteomes" id="UP000824596"/>
    </source>
</evidence>
<dbReference type="SFLD" id="SFLDG01129">
    <property type="entry name" value="C1.5:_HAD__Beta-PGM__Phosphata"/>
    <property type="match status" value="1"/>
</dbReference>
<comment type="caution">
    <text evidence="2">The sequence shown here is derived from an EMBL/GenBank/DDBJ whole genome shotgun (WGS) entry which is preliminary data.</text>
</comment>
<dbReference type="Gene3D" id="3.40.50.1000">
    <property type="entry name" value="HAD superfamily/HAD-like"/>
    <property type="match status" value="1"/>
</dbReference>
<dbReference type="InterPro" id="IPR036412">
    <property type="entry name" value="HAD-like_sf"/>
</dbReference>
<evidence type="ECO:0008006" key="4">
    <source>
        <dbReference type="Google" id="ProtNLM"/>
    </source>
</evidence>
<dbReference type="GeneID" id="68349287"/>
<accession>A0A9P8SM15</accession>
<dbReference type="Proteomes" id="UP000824596">
    <property type="component" value="Unassembled WGS sequence"/>
</dbReference>
<evidence type="ECO:0000256" key="1">
    <source>
        <dbReference type="SAM" id="MobiDB-lite"/>
    </source>
</evidence>
<dbReference type="PANTHER" id="PTHR47829:SF1">
    <property type="entry name" value="HAD FAMILY PHOSPHATASE"/>
    <property type="match status" value="1"/>
</dbReference>
<dbReference type="AlphaFoldDB" id="A0A9P8SM15"/>
<evidence type="ECO:0000313" key="2">
    <source>
        <dbReference type="EMBL" id="KAH0967516.1"/>
    </source>
</evidence>
<dbReference type="PANTHER" id="PTHR47829">
    <property type="entry name" value="HYDROLASE, PUTATIVE (AFU_ORTHOLOGUE AFUA_1G12880)-RELATED"/>
    <property type="match status" value="1"/>
</dbReference>
<feature type="compositionally biased region" description="Basic and acidic residues" evidence="1">
    <location>
        <begin position="287"/>
        <end position="296"/>
    </location>
</feature>
<keyword evidence="3" id="KW-1185">Reference proteome</keyword>
<dbReference type="SFLD" id="SFLDS00003">
    <property type="entry name" value="Haloacid_Dehalogenase"/>
    <property type="match status" value="1"/>
</dbReference>
<reference evidence="2" key="1">
    <citation type="submission" date="2021-09" db="EMBL/GenBank/DDBJ databases">
        <title>A high-quality genome of the endoparasitic fungus Hirsutella rhossiliensis with a comparison of Hirsutella genomes reveals transposable elements contributing to genome size variation.</title>
        <authorList>
            <person name="Lin R."/>
            <person name="Jiao Y."/>
            <person name="Sun X."/>
            <person name="Ling J."/>
            <person name="Xie B."/>
            <person name="Cheng X."/>
        </authorList>
    </citation>
    <scope>NUCLEOTIDE SEQUENCE</scope>
    <source>
        <strain evidence="2">HR02</strain>
    </source>
</reference>
<feature type="region of interest" description="Disordered" evidence="1">
    <location>
        <begin position="285"/>
        <end position="306"/>
    </location>
</feature>
<dbReference type="OrthoDB" id="1694274at2759"/>
<protein>
    <recommendedName>
        <fullName evidence="4">Epoxide hydrolase</fullName>
    </recommendedName>
</protein>
<dbReference type="EMBL" id="JAIZPD010000001">
    <property type="protein sequence ID" value="KAH0967516.1"/>
    <property type="molecule type" value="Genomic_DNA"/>
</dbReference>
<dbReference type="InterPro" id="IPR052898">
    <property type="entry name" value="ACAD10-like"/>
</dbReference>
<dbReference type="SUPFAM" id="SSF56784">
    <property type="entry name" value="HAD-like"/>
    <property type="match status" value="1"/>
</dbReference>
<gene>
    <name evidence="2" type="ORF">HRG_00158</name>
</gene>
<organism evidence="2 3">
    <name type="scientific">Hirsutella rhossiliensis</name>
    <dbReference type="NCBI Taxonomy" id="111463"/>
    <lineage>
        <taxon>Eukaryota</taxon>
        <taxon>Fungi</taxon>
        <taxon>Dikarya</taxon>
        <taxon>Ascomycota</taxon>
        <taxon>Pezizomycotina</taxon>
        <taxon>Sordariomycetes</taxon>
        <taxon>Hypocreomycetidae</taxon>
        <taxon>Hypocreales</taxon>
        <taxon>Ophiocordycipitaceae</taxon>
        <taxon>Hirsutella</taxon>
    </lineage>
</organism>
<proteinExistence type="predicted"/>
<dbReference type="RefSeq" id="XP_044725029.1">
    <property type="nucleotide sequence ID" value="XM_044858629.1"/>
</dbReference>
<dbReference type="InterPro" id="IPR023214">
    <property type="entry name" value="HAD_sf"/>
</dbReference>